<dbReference type="InterPro" id="IPR002893">
    <property type="entry name" value="Znf_MYND"/>
</dbReference>
<keyword evidence="3" id="KW-0862">Zinc</keyword>
<feature type="domain" description="MYND-type" evidence="6">
    <location>
        <begin position="281"/>
        <end position="329"/>
    </location>
</feature>
<keyword evidence="8" id="KW-1185">Reference proteome</keyword>
<dbReference type="GO" id="GO:0008270">
    <property type="term" value="F:zinc ion binding"/>
    <property type="evidence" value="ECO:0007669"/>
    <property type="project" value="UniProtKB-KW"/>
</dbReference>
<dbReference type="Gene3D" id="6.10.140.2220">
    <property type="match status" value="1"/>
</dbReference>
<comment type="caution">
    <text evidence="7">The sequence shown here is derived from an EMBL/GenBank/DDBJ whole genome shotgun (WGS) entry which is preliminary data.</text>
</comment>
<feature type="region of interest" description="Disordered" evidence="5">
    <location>
        <begin position="1"/>
        <end position="26"/>
    </location>
</feature>
<proteinExistence type="predicted"/>
<protein>
    <recommendedName>
        <fullName evidence="6">MYND-type domain-containing protein</fullName>
    </recommendedName>
</protein>
<evidence type="ECO:0000256" key="3">
    <source>
        <dbReference type="ARBA" id="ARBA00022833"/>
    </source>
</evidence>
<dbReference type="EMBL" id="BLLK01000069">
    <property type="protein sequence ID" value="GFH59846.1"/>
    <property type="molecule type" value="Genomic_DNA"/>
</dbReference>
<evidence type="ECO:0000256" key="5">
    <source>
        <dbReference type="SAM" id="MobiDB-lite"/>
    </source>
</evidence>
<evidence type="ECO:0000256" key="2">
    <source>
        <dbReference type="ARBA" id="ARBA00022771"/>
    </source>
</evidence>
<evidence type="ECO:0000313" key="8">
    <source>
        <dbReference type="Proteomes" id="UP001054902"/>
    </source>
</evidence>
<sequence>MGKKSKRRGGKRNIPNQLQRKGVEKGHSNAIEKFQRIRRDIEALLNEGVKLANGGFLSETRRKCSEVQFLLKSEKEILLKNRLEFHCYYSTYSMCACKIDTSTAVLAFLKYTHTKEDILKIGAIWQVYIFEFCRMKEWTEALDLNKRVGAALDQGTDWYNSHLIRATIYIEQYRVEASKRPKSERMKMSLSLHQYISIEICKAWERKNHTVWRMYTNTQYIYLLHAQWLYLNRHGTFISETVVNSIVKSKENIEGYTFSFALASLVQNRLDTMFSLEANLCFCCEVIVPESSALVCSGCRVACFCSLEHQRSSWKKDIRGLGIGHKMLCPLLKTYRKYKDAKRTQKGNENEYLLRFERECEIFFSESLGPREIVDQNYEECKGLFDFSTMDLHSE</sequence>
<reference evidence="7 8" key="1">
    <citation type="journal article" date="2021" name="Sci. Rep.">
        <title>The genome of the diatom Chaetoceros tenuissimus carries an ancient integrated fragment of an extant virus.</title>
        <authorList>
            <person name="Hongo Y."/>
            <person name="Kimura K."/>
            <person name="Takaki Y."/>
            <person name="Yoshida Y."/>
            <person name="Baba S."/>
            <person name="Kobayashi G."/>
            <person name="Nagasaki K."/>
            <person name="Hano T."/>
            <person name="Tomaru Y."/>
        </authorList>
    </citation>
    <scope>NUCLEOTIDE SEQUENCE [LARGE SCALE GENOMIC DNA]</scope>
    <source>
        <strain evidence="7 8">NIES-3715</strain>
    </source>
</reference>
<dbReference type="Proteomes" id="UP001054902">
    <property type="component" value="Unassembled WGS sequence"/>
</dbReference>
<keyword evidence="2 4" id="KW-0863">Zinc-finger</keyword>
<accession>A0AAD3D8J4</accession>
<dbReference type="SUPFAM" id="SSF144232">
    <property type="entry name" value="HIT/MYND zinc finger-like"/>
    <property type="match status" value="1"/>
</dbReference>
<name>A0AAD3D8J4_9STRA</name>
<dbReference type="PROSITE" id="PS50865">
    <property type="entry name" value="ZF_MYND_2"/>
    <property type="match status" value="1"/>
</dbReference>
<evidence type="ECO:0000256" key="1">
    <source>
        <dbReference type="ARBA" id="ARBA00022723"/>
    </source>
</evidence>
<evidence type="ECO:0000259" key="6">
    <source>
        <dbReference type="PROSITE" id="PS50865"/>
    </source>
</evidence>
<organism evidence="7 8">
    <name type="scientific">Chaetoceros tenuissimus</name>
    <dbReference type="NCBI Taxonomy" id="426638"/>
    <lineage>
        <taxon>Eukaryota</taxon>
        <taxon>Sar</taxon>
        <taxon>Stramenopiles</taxon>
        <taxon>Ochrophyta</taxon>
        <taxon>Bacillariophyta</taxon>
        <taxon>Coscinodiscophyceae</taxon>
        <taxon>Chaetocerotophycidae</taxon>
        <taxon>Chaetocerotales</taxon>
        <taxon>Chaetocerotaceae</taxon>
        <taxon>Chaetoceros</taxon>
    </lineage>
</organism>
<feature type="compositionally biased region" description="Basic residues" evidence="5">
    <location>
        <begin position="1"/>
        <end position="11"/>
    </location>
</feature>
<evidence type="ECO:0000313" key="7">
    <source>
        <dbReference type="EMBL" id="GFH59846.1"/>
    </source>
</evidence>
<dbReference type="AlphaFoldDB" id="A0AAD3D8J4"/>
<keyword evidence="1" id="KW-0479">Metal-binding</keyword>
<evidence type="ECO:0000256" key="4">
    <source>
        <dbReference type="PROSITE-ProRule" id="PRU00134"/>
    </source>
</evidence>
<gene>
    <name evidence="7" type="ORF">CTEN210_16322</name>
</gene>